<reference evidence="2 3" key="1">
    <citation type="journal article" date="2019" name="Int. J. Syst. Evol. Microbiol.">
        <title>The Global Catalogue of Microorganisms (GCM) 10K type strain sequencing project: providing services to taxonomists for standard genome sequencing and annotation.</title>
        <authorList>
            <consortium name="The Broad Institute Genomics Platform"/>
            <consortium name="The Broad Institute Genome Sequencing Center for Infectious Disease"/>
            <person name="Wu L."/>
            <person name="Ma J."/>
        </authorList>
    </citation>
    <scope>NUCLEOTIDE SEQUENCE [LARGE SCALE GENOMIC DNA]</scope>
    <source>
        <strain evidence="2 3">JCM 4565</strain>
    </source>
</reference>
<dbReference type="SUPFAM" id="SSF53474">
    <property type="entry name" value="alpha/beta-Hydrolases"/>
    <property type="match status" value="1"/>
</dbReference>
<evidence type="ECO:0000313" key="2">
    <source>
        <dbReference type="EMBL" id="GAA0360660.1"/>
    </source>
</evidence>
<dbReference type="Proteomes" id="UP001500063">
    <property type="component" value="Unassembled WGS sequence"/>
</dbReference>
<name>A0ABN0XCD1_9ACTN</name>
<accession>A0ABN0XCD1</accession>
<evidence type="ECO:0000313" key="3">
    <source>
        <dbReference type="Proteomes" id="UP001500063"/>
    </source>
</evidence>
<organism evidence="2 3">
    <name type="scientific">Streptomyces blastmyceticus</name>
    <dbReference type="NCBI Taxonomy" id="68180"/>
    <lineage>
        <taxon>Bacteria</taxon>
        <taxon>Bacillati</taxon>
        <taxon>Actinomycetota</taxon>
        <taxon>Actinomycetes</taxon>
        <taxon>Kitasatosporales</taxon>
        <taxon>Streptomycetaceae</taxon>
        <taxon>Streptomyces</taxon>
    </lineage>
</organism>
<gene>
    <name evidence="2" type="ORF">GCM10010319_42640</name>
</gene>
<feature type="domain" description="AB hydrolase-1" evidence="1">
    <location>
        <begin position="4"/>
        <end position="249"/>
    </location>
</feature>
<comment type="caution">
    <text evidence="2">The sequence shown here is derived from an EMBL/GenBank/DDBJ whole genome shotgun (WGS) entry which is preliminary data.</text>
</comment>
<protein>
    <recommendedName>
        <fullName evidence="1">AB hydrolase-1 domain-containing protein</fullName>
    </recommendedName>
</protein>
<evidence type="ECO:0000259" key="1">
    <source>
        <dbReference type="Pfam" id="PF12697"/>
    </source>
</evidence>
<dbReference type="EMBL" id="BAAABW010000024">
    <property type="protein sequence ID" value="GAA0360660.1"/>
    <property type="molecule type" value="Genomic_DNA"/>
</dbReference>
<dbReference type="PANTHER" id="PTHR37017">
    <property type="entry name" value="AB HYDROLASE-1 DOMAIN-CONTAINING PROTEIN-RELATED"/>
    <property type="match status" value="1"/>
</dbReference>
<dbReference type="PANTHER" id="PTHR37017:SF11">
    <property type="entry name" value="ESTERASE_LIPASE_THIOESTERASE DOMAIN-CONTAINING PROTEIN"/>
    <property type="match status" value="1"/>
</dbReference>
<proteinExistence type="predicted"/>
<dbReference type="InterPro" id="IPR029058">
    <property type="entry name" value="AB_hydrolase_fold"/>
</dbReference>
<keyword evidence="3" id="KW-1185">Reference proteome</keyword>
<dbReference type="Gene3D" id="3.40.50.1820">
    <property type="entry name" value="alpha/beta hydrolase"/>
    <property type="match status" value="1"/>
</dbReference>
<dbReference type="InterPro" id="IPR052897">
    <property type="entry name" value="Sec-Metab_Biosynth_Hydrolase"/>
</dbReference>
<dbReference type="RefSeq" id="WP_344119947.1">
    <property type="nucleotide sequence ID" value="NZ_BAAABW010000024.1"/>
</dbReference>
<dbReference type="Pfam" id="PF12697">
    <property type="entry name" value="Abhydrolase_6"/>
    <property type="match status" value="1"/>
</dbReference>
<dbReference type="InterPro" id="IPR000073">
    <property type="entry name" value="AB_hydrolase_1"/>
</dbReference>
<sequence length="274" mass="29848">MTAFVLVPGTHMGGWLWREVADRLRETGAEAYEATLTGMGDRRHLAGPGTDLETHIEDLVQLIDHVDAPEVVLVAHCYGSYPALGAADRRPERVSRIVYVDAPLPQDGYSMLGQVREQMPDEATRDRMLLRAEQAEEGWRMMPPSLEESRNWANVVGVSEEALVRLNSLAAPQPLGTFTQPLRLSGGTDEMPMTGVFCTAGGPGIEMVEALVASGDPRFRELAEPRWSYFELATGHWPMLSCPDELAAVLRRAAADEGRRVAAAGQDAGRAAAV</sequence>